<evidence type="ECO:0000256" key="2">
    <source>
        <dbReference type="ARBA" id="ARBA00014286"/>
    </source>
</evidence>
<keyword evidence="4" id="KW-1133">Transmembrane helix</keyword>
<accession>A0A1L7XLG0</accession>
<keyword evidence="6" id="KW-1185">Reference proteome</keyword>
<evidence type="ECO:0000256" key="4">
    <source>
        <dbReference type="SAM" id="Phobius"/>
    </source>
</evidence>
<dbReference type="SUPFAM" id="SSF51695">
    <property type="entry name" value="PLC-like phosphodiesterases"/>
    <property type="match status" value="1"/>
</dbReference>
<dbReference type="InterPro" id="IPR017946">
    <property type="entry name" value="PLC-like_Pdiesterase_TIM-brl"/>
</dbReference>
<dbReference type="OrthoDB" id="4153866at2759"/>
<protein>
    <recommendedName>
        <fullName evidence="2">Altered inheritance of mitochondria protein 6</fullName>
    </recommendedName>
</protein>
<evidence type="ECO:0000256" key="3">
    <source>
        <dbReference type="SAM" id="MobiDB-lite"/>
    </source>
</evidence>
<evidence type="ECO:0000313" key="5">
    <source>
        <dbReference type="EMBL" id="CZR65895.1"/>
    </source>
</evidence>
<dbReference type="GO" id="GO:0006629">
    <property type="term" value="P:lipid metabolic process"/>
    <property type="evidence" value="ECO:0007669"/>
    <property type="project" value="InterPro"/>
</dbReference>
<keyword evidence="4" id="KW-0472">Membrane</keyword>
<dbReference type="AlphaFoldDB" id="A0A1L7XLG0"/>
<sequence length="488" mass="55062">MPQNVTGANPCHSHHRGARANARRKTFKKPVLLEETVSWVRGRGLNKVEPISMGFSAAEDQEWILSAFLGFVSFPRIFEAMDVIEVSEKVKPEPKISIVELEAGLPRRSRRTRYRNWMRNTKSMLRRAFDRKSPTEESPWPKIVRHLLYIFTAAVILATITMIIYHSLLIDLVRVLSPPKLPDNGLSKIVAAWREPGTVTPASPSWLEHFSQDVMPKPIHSHNDYWRPVPLFDALNLGVTGVEADCHLINGELFVGHTARSLRPNRTFRSLYVDPLTTILENQNPNTTLTNDATVNGVWDTETTASIVLMTDLKTDGASTLDAVQAQLQTFREKGWLTYWNGTAIVPGPIIHVGTGNTPFSDVLNSSYSNSTYRDVFFDAPLDDLSSGIYNISNSYYASTSMSHMFMHIGHSGLSTSQLTVVDQQIAKAKDLGLVSRYWNTPGWPSTRRMNVWKQLVDADVGMLNADDIFEAARWNWRWCNVLNLHLC</sequence>
<reference evidence="5 6" key="1">
    <citation type="submission" date="2016-03" db="EMBL/GenBank/DDBJ databases">
        <authorList>
            <person name="Ploux O."/>
        </authorList>
    </citation>
    <scope>NUCLEOTIDE SEQUENCE [LARGE SCALE GENOMIC DNA]</scope>
    <source>
        <strain evidence="5 6">UAMH 11012</strain>
    </source>
</reference>
<dbReference type="PANTHER" id="PTHR31571:SF1">
    <property type="entry name" value="ALTERED INHERITANCE OF MITOCHONDRIA PROTEIN 6"/>
    <property type="match status" value="1"/>
</dbReference>
<feature type="transmembrane region" description="Helical" evidence="4">
    <location>
        <begin position="147"/>
        <end position="168"/>
    </location>
</feature>
<evidence type="ECO:0000313" key="6">
    <source>
        <dbReference type="Proteomes" id="UP000184330"/>
    </source>
</evidence>
<dbReference type="STRING" id="576137.A0A1L7XLG0"/>
<feature type="compositionally biased region" description="Basic residues" evidence="3">
    <location>
        <begin position="12"/>
        <end position="22"/>
    </location>
</feature>
<name>A0A1L7XLG0_9HELO</name>
<proteinExistence type="inferred from homology"/>
<evidence type="ECO:0000256" key="1">
    <source>
        <dbReference type="ARBA" id="ARBA00008858"/>
    </source>
</evidence>
<comment type="similarity">
    <text evidence="1">Belongs to the AIM6 family.</text>
</comment>
<gene>
    <name evidence="5" type="ORF">PAC_15795</name>
</gene>
<feature type="region of interest" description="Disordered" evidence="3">
    <location>
        <begin position="1"/>
        <end position="22"/>
    </location>
</feature>
<organism evidence="5 6">
    <name type="scientific">Phialocephala subalpina</name>
    <dbReference type="NCBI Taxonomy" id="576137"/>
    <lineage>
        <taxon>Eukaryota</taxon>
        <taxon>Fungi</taxon>
        <taxon>Dikarya</taxon>
        <taxon>Ascomycota</taxon>
        <taxon>Pezizomycotina</taxon>
        <taxon>Leotiomycetes</taxon>
        <taxon>Helotiales</taxon>
        <taxon>Mollisiaceae</taxon>
        <taxon>Phialocephala</taxon>
        <taxon>Phialocephala fortinii species complex</taxon>
    </lineage>
</organism>
<keyword evidence="4" id="KW-0812">Transmembrane</keyword>
<dbReference type="Proteomes" id="UP000184330">
    <property type="component" value="Unassembled WGS sequence"/>
</dbReference>
<dbReference type="GO" id="GO:0008081">
    <property type="term" value="F:phosphoric diester hydrolase activity"/>
    <property type="evidence" value="ECO:0007669"/>
    <property type="project" value="InterPro"/>
</dbReference>
<dbReference type="InterPro" id="IPR051236">
    <property type="entry name" value="HAT_RTT109-like"/>
</dbReference>
<dbReference type="EMBL" id="FJOG01000033">
    <property type="protein sequence ID" value="CZR65895.1"/>
    <property type="molecule type" value="Genomic_DNA"/>
</dbReference>
<dbReference type="PANTHER" id="PTHR31571">
    <property type="entry name" value="ALTERED INHERITANCE OF MITOCHONDRIA PROTEIN 6"/>
    <property type="match status" value="1"/>
</dbReference>